<dbReference type="InterPro" id="IPR042104">
    <property type="entry name" value="PKS_dehydratase_sf"/>
</dbReference>
<dbReference type="Pfam" id="PF02801">
    <property type="entry name" value="Ketoacyl-synt_C"/>
    <property type="match status" value="1"/>
</dbReference>
<dbReference type="Pfam" id="PF00107">
    <property type="entry name" value="ADH_zinc_N"/>
    <property type="match status" value="1"/>
</dbReference>
<dbReference type="SUPFAM" id="SSF53335">
    <property type="entry name" value="S-adenosyl-L-methionine-dependent methyltransferases"/>
    <property type="match status" value="1"/>
</dbReference>
<dbReference type="InterPro" id="IPR056501">
    <property type="entry name" value="NAD-bd_HRPKS_sdrA"/>
</dbReference>
<evidence type="ECO:0000256" key="6">
    <source>
        <dbReference type="ARBA" id="ARBA00023268"/>
    </source>
</evidence>
<dbReference type="InterPro" id="IPR049552">
    <property type="entry name" value="PKS_DH_N"/>
</dbReference>
<dbReference type="Pfam" id="PF14765">
    <property type="entry name" value="PS-DH"/>
    <property type="match status" value="1"/>
</dbReference>
<evidence type="ECO:0000259" key="11">
    <source>
        <dbReference type="PROSITE" id="PS52004"/>
    </source>
</evidence>
<dbReference type="InterPro" id="IPR011032">
    <property type="entry name" value="GroES-like_sf"/>
</dbReference>
<dbReference type="PROSITE" id="PS00606">
    <property type="entry name" value="KS3_1"/>
    <property type="match status" value="1"/>
</dbReference>
<dbReference type="Gene3D" id="3.30.70.3290">
    <property type="match status" value="1"/>
</dbReference>
<evidence type="ECO:0000313" key="14">
    <source>
        <dbReference type="Proteomes" id="UP001302676"/>
    </source>
</evidence>
<dbReference type="CDD" id="cd02440">
    <property type="entry name" value="AdoMet_MTases"/>
    <property type="match status" value="1"/>
</dbReference>
<dbReference type="Gene3D" id="3.40.50.720">
    <property type="entry name" value="NAD(P)-binding Rossmann-like Domain"/>
    <property type="match status" value="2"/>
</dbReference>
<dbReference type="InterPro" id="IPR057326">
    <property type="entry name" value="KR_dom"/>
</dbReference>
<keyword evidence="1" id="KW-0596">Phosphopantetheine</keyword>
<evidence type="ECO:0000256" key="2">
    <source>
        <dbReference type="ARBA" id="ARBA00022553"/>
    </source>
</evidence>
<dbReference type="SUPFAM" id="SSF51735">
    <property type="entry name" value="NAD(P)-binding Rossmann-fold domains"/>
    <property type="match status" value="2"/>
</dbReference>
<dbReference type="Pfam" id="PF16197">
    <property type="entry name" value="KAsynt_C_assoc"/>
    <property type="match status" value="1"/>
</dbReference>
<dbReference type="GO" id="GO:0016491">
    <property type="term" value="F:oxidoreductase activity"/>
    <property type="evidence" value="ECO:0007669"/>
    <property type="project" value="UniProtKB-KW"/>
</dbReference>
<feature type="region of interest" description="Disordered" evidence="9">
    <location>
        <begin position="453"/>
        <end position="511"/>
    </location>
</feature>
<dbReference type="InterPro" id="IPR016035">
    <property type="entry name" value="Acyl_Trfase/lysoPLipase"/>
</dbReference>
<dbReference type="SMART" id="SM00827">
    <property type="entry name" value="PKS_AT"/>
    <property type="match status" value="1"/>
</dbReference>
<feature type="compositionally biased region" description="Polar residues" evidence="9">
    <location>
        <begin position="453"/>
        <end position="479"/>
    </location>
</feature>
<dbReference type="Gene3D" id="3.10.129.110">
    <property type="entry name" value="Polyketide synthase dehydratase"/>
    <property type="match status" value="1"/>
</dbReference>
<dbReference type="InterPro" id="IPR036291">
    <property type="entry name" value="NAD(P)-bd_dom_sf"/>
</dbReference>
<feature type="region of interest" description="C-terminal hotdog fold" evidence="8">
    <location>
        <begin position="1142"/>
        <end position="1297"/>
    </location>
</feature>
<evidence type="ECO:0000256" key="9">
    <source>
        <dbReference type="SAM" id="MobiDB-lite"/>
    </source>
</evidence>
<dbReference type="SMART" id="SM00825">
    <property type="entry name" value="PKS_KS"/>
    <property type="match status" value="1"/>
</dbReference>
<dbReference type="Proteomes" id="UP001302676">
    <property type="component" value="Unassembled WGS sequence"/>
</dbReference>
<dbReference type="InterPro" id="IPR050091">
    <property type="entry name" value="PKS_NRPS_Biosynth_Enz"/>
</dbReference>
<dbReference type="PROSITE" id="PS00012">
    <property type="entry name" value="PHOSPHOPANTETHEINE"/>
    <property type="match status" value="1"/>
</dbReference>
<dbReference type="Pfam" id="PF00109">
    <property type="entry name" value="ketoacyl-synt"/>
    <property type="match status" value="1"/>
</dbReference>
<dbReference type="InterPro" id="IPR049551">
    <property type="entry name" value="PKS_DH_C"/>
</dbReference>
<sequence>MDPIAIIGMSCRFAGDVDTPAKLWELLAEGRSAWSPIPEERFNAAGFQHPNTEKLNATNVVGGHFLKEDIGLFDANFFNLSAETAAALDPQFRLQLESTYEALESAGLTLQSVAGSDTSVFAGSFFRDYHETQIREPDSLPRFLLMGTGAAMASNRLSHFFDLRGPSMSIDTGCSTTLTALHQGCQSLRAGECGMSIVGGANVMFNPDMFLAMSSMTLISRDGKSYAFDHRASGYGRGEGTAVVVLKRLADALRDGDPVRAIIRDTGLNQDGKTETITTPSGEAQEALVRECYRRAGLDPAQTAYFEAHGTGTPTGDPIEVGAIAKVFTPEGRAPGEDGKLRIGSVKTNIGHTETASGLAAIIKVALALEHGQIPPSVNFERPNPKLRLGEWGLKVPTSLEAWPETASSQGGVQGGVKRASINNFGYGGTNAHVIMESLDSYLSSNANGHSLTNGHTNGVNGHSHTNGINGHALTNGNHPINGHNRKDSGISISSSDSPSENPSPETIHPHLFTLSGKDERATTLIATNLATHLSTLPPFPTPQDESVFLSNLAHTLNHRRTQFPWISTFSASSLSSLVKTLQSGRVKPVKREGAEGKVQRIGFVYTGQGAQWWAMGRELVDVYPVFEGVLGECSTVLRGLGAEWGVVEELSRDATTTRVNQLEYSTPVCVAVQIALTVLLSSFGIHPTAVTSHSSGEIAAAYAAGALDLESAMTIAYARGGMASEGSKSSVLKGGMIAVGLGAEEGKKWLPKIKAGKVVLACENSPSSITVSGDVDGIEELEATLKKENVFARRLKVDAAWHSHHMEAVADAYYAAMDGKIRPASDKLTVAFSSPATGTRLGDIAEIGAPGHWVRSLTGPVRFVEAFTSMVFDGKSEEPAVDMVIEVGPHAALSGPIQDILGLPVFEGTTIPYASCLVRKKHAVETMHALVSTLIQKGYPTLDLAAVNFPLGTTGLRVLHDLPPYPWNHSTRHWIEPRANKALRARKGAPHDLLGALVPGTNMASPTWRHFVRINELPWVRDHVVQGDVIYPAAGYLSMAIEGVAFVAHTQTPEKQVKGYRLRDVEITSALVVPETSEGIEVQLSLRPCTRALDTVGWTEFVVSSVTLESKWTEHCRGLIRVDYSPKTKTIDQPTQDSAYRVRISPKDIYTGLQSGGINHGPVFQNITSIRARHNQSVTAFVVADAAATMPKGHQHPHVVHPTTLDSVFQAAYTALPGAGNPGKDTPKVPRSFKSLWISSDISSVPGTALKALTALESVNTQTMTTSITVAPASQGNPVITLSKFTCQSIGTPPSPLPAYHHQKFTTTTWTPSTAHLTPSFLQQHLGTPISATESAQLIDLRRACLIYITHALSGLTTADVKKLEWFQRKFYLWMQLQVELARTNRLAPDSQLWLAQAVAAPTNPKLLAEQQAFLKRVESDSTNGEIVSRLGEQIVSILRGEVTALQVMLEDGLLSRYYLTGLKWARANGKLAKLVALHAAQHPRAKILEIGGGTGGATTQVLRELASLPGGGVGEGVGSYDFTDVSSGFFEAAREKFRDWDGVMRYRKLDVEQGAAEQGFEEGSYDVVIACQVLHATASMERTMGNVRRLLKPGGKLFVMETTRDQIDVQFVFGFLGGWWLSEEEERKFSPSLSIPMWDSVLQRTGFRGVEAEVHDCDDEDLYSFSIMTSTATPPRPKFDFDISLVTVGDDVPADWLDQLRLSIGLLTWTVPTVGTLESAAQNPLEEDTNKVTLLIDSPTHPVLAAPSPALFAGIQAVCTRSRGVLWLTHGGGPANTNPLASLAPGFLRALRQEYRGKPLGTLDLDAARGMFSDGSVAAVTGLFKTFFAEPVDGTVGRDYEFAEKEGVVYVPRLVKDRERNARVYAPPATSENTTEDTPAEEEHLEPYLQPTRPLHLDLTTNKFTDDPAATVPLPDDFIELDPRAFSTPSSGRPDGTTDGTTDVAGLIARASPTAAAMGLRVGERVLALLPPSPSGSAAETEYASRPRTHWSTVVPLPANLSLPTAAALPTAYTTAYLALYDIARLQPGESVLVHELGSTTAAGVISVGLAAVQLAQRVGAEVYVTVSSADEALFVQTKLGIKPERVFTSPPADDIDEFVDRVKEVTGGEGVDIVLTTLPGPALQTGLACLAPLGRLVDVSPGEDAAANKTLAMEAFGRGVTVSRVDVPALVARRPMQVNRVLKQVVRLVGTGEIGPIEPVEPVALSEVVKGEVGGRVVVVGPETVVPTTKPTEKTPIRPDATYLIIGGFGGIGRSIAHWLAAHGARHLLVLSRNSGGSAGKARLASLQEELAAAGHKEVNVSAVSCDISRMDELSRVLDAHVLARKPPIKGVIHGGMELQDAVLEHMTPQTHLAALAPKLLGTHNLHTYFSRPTDLDFLILLSSLVGVVGFASQANYAAAGAYQDALASHRTSPAGGSLPCVALDLGIVKSVGYLADDDREGLGKTIEKLRYHGFTALSEEDVLGAIGEAVRDPMGGQLSLGLNTGPTKGDMSGSPMVTDLRFAGLAYQQPAATASTAATSSGSATDLAALLTGSGSPEEAAGHVTTALAQKLTDIFMLGEGEVVPGKSPADYGVDSLVAVELRNMLALKAGADLSIFEIMQSGSLTELGGKVAAKSRFVGA</sequence>
<dbReference type="InterPro" id="IPR014030">
    <property type="entry name" value="Ketoacyl_synth_N"/>
</dbReference>
<dbReference type="InterPro" id="IPR016039">
    <property type="entry name" value="Thiolase-like"/>
</dbReference>
<keyword evidence="5" id="KW-0560">Oxidoreductase</keyword>
<feature type="domain" description="Carrier" evidence="10">
    <location>
        <begin position="2543"/>
        <end position="2620"/>
    </location>
</feature>
<dbReference type="GO" id="GO:0004312">
    <property type="term" value="F:fatty acid synthase activity"/>
    <property type="evidence" value="ECO:0007669"/>
    <property type="project" value="TreeGrafter"/>
</dbReference>
<dbReference type="GO" id="GO:0006633">
    <property type="term" value="P:fatty acid biosynthetic process"/>
    <property type="evidence" value="ECO:0007669"/>
    <property type="project" value="InterPro"/>
</dbReference>
<accession>A0AAN6ZKD8</accession>
<dbReference type="Pfam" id="PF23114">
    <property type="entry name" value="NAD-bd_HRPKS_sdrA"/>
    <property type="match status" value="1"/>
</dbReference>
<dbReference type="InterPro" id="IPR032821">
    <property type="entry name" value="PKS_assoc"/>
</dbReference>
<evidence type="ECO:0000256" key="8">
    <source>
        <dbReference type="PROSITE-ProRule" id="PRU01363"/>
    </source>
</evidence>
<dbReference type="GeneID" id="87820762"/>
<dbReference type="InterPro" id="IPR020841">
    <property type="entry name" value="PKS_Beta-ketoAc_synthase_dom"/>
</dbReference>
<dbReference type="SMART" id="SM00822">
    <property type="entry name" value="PKS_KR"/>
    <property type="match status" value="1"/>
</dbReference>
<dbReference type="GO" id="GO:0030639">
    <property type="term" value="P:polyketide biosynthetic process"/>
    <property type="evidence" value="ECO:0007669"/>
    <property type="project" value="UniProtKB-ARBA"/>
</dbReference>
<evidence type="ECO:0000256" key="4">
    <source>
        <dbReference type="ARBA" id="ARBA00022857"/>
    </source>
</evidence>
<gene>
    <name evidence="13" type="ORF">C8A04DRAFT_38184</name>
</gene>
<evidence type="ECO:0000259" key="10">
    <source>
        <dbReference type="PROSITE" id="PS50075"/>
    </source>
</evidence>
<keyword evidence="7" id="KW-0012">Acyltransferase</keyword>
<dbReference type="SUPFAM" id="SSF53901">
    <property type="entry name" value="Thiolase-like"/>
    <property type="match status" value="1"/>
</dbReference>
<keyword evidence="3" id="KW-0808">Transferase</keyword>
<dbReference type="SUPFAM" id="SSF52151">
    <property type="entry name" value="FabD/lysophospholipase-like"/>
    <property type="match status" value="1"/>
</dbReference>
<reference evidence="13" key="2">
    <citation type="submission" date="2023-05" db="EMBL/GenBank/DDBJ databases">
        <authorList>
            <consortium name="Lawrence Berkeley National Laboratory"/>
            <person name="Steindorff A."/>
            <person name="Hensen N."/>
            <person name="Bonometti L."/>
            <person name="Westerberg I."/>
            <person name="Brannstrom I.O."/>
            <person name="Guillou S."/>
            <person name="Cros-Aarteil S."/>
            <person name="Calhoun S."/>
            <person name="Haridas S."/>
            <person name="Kuo A."/>
            <person name="Mondo S."/>
            <person name="Pangilinan J."/>
            <person name="Riley R."/>
            <person name="Labutti K."/>
            <person name="Andreopoulos B."/>
            <person name="Lipzen A."/>
            <person name="Chen C."/>
            <person name="Yanf M."/>
            <person name="Daum C."/>
            <person name="Ng V."/>
            <person name="Clum A."/>
            <person name="Ohm R."/>
            <person name="Martin F."/>
            <person name="Silar P."/>
            <person name="Natvig D."/>
            <person name="Lalanne C."/>
            <person name="Gautier V."/>
            <person name="Ament-Velasquez S.L."/>
            <person name="Kruys A."/>
            <person name="Hutchinson M.I."/>
            <person name="Powell A.J."/>
            <person name="Barry K."/>
            <person name="Miller A.N."/>
            <person name="Grigoriev I.V."/>
            <person name="Debuchy R."/>
            <person name="Gladieux P."/>
            <person name="Thoren M.H."/>
            <person name="Johannesson H."/>
        </authorList>
    </citation>
    <scope>NUCLEOTIDE SEQUENCE</scope>
    <source>
        <strain evidence="13">CBS 141.50</strain>
    </source>
</reference>
<proteinExistence type="predicted"/>
<dbReference type="InterPro" id="IPR020843">
    <property type="entry name" value="ER"/>
</dbReference>
<dbReference type="InterPro" id="IPR014043">
    <property type="entry name" value="Acyl_transferase_dom"/>
</dbReference>
<dbReference type="SMART" id="SM00829">
    <property type="entry name" value="PKS_ER"/>
    <property type="match status" value="1"/>
</dbReference>
<feature type="active site" description="Proton donor; for dehydratase activity" evidence="8">
    <location>
        <position position="1207"/>
    </location>
</feature>
<feature type="compositionally biased region" description="Low complexity" evidence="9">
    <location>
        <begin position="490"/>
        <end position="506"/>
    </location>
</feature>
<dbReference type="InterPro" id="IPR013149">
    <property type="entry name" value="ADH-like_C"/>
</dbReference>
<dbReference type="SUPFAM" id="SSF47336">
    <property type="entry name" value="ACP-like"/>
    <property type="match status" value="1"/>
</dbReference>
<dbReference type="Gene3D" id="1.10.1200.10">
    <property type="entry name" value="ACP-like"/>
    <property type="match status" value="1"/>
</dbReference>
<keyword evidence="2" id="KW-0597">Phosphoprotein</keyword>
<dbReference type="SMART" id="SM00823">
    <property type="entry name" value="PKS_PP"/>
    <property type="match status" value="1"/>
</dbReference>
<evidence type="ECO:0000259" key="12">
    <source>
        <dbReference type="PROSITE" id="PS52019"/>
    </source>
</evidence>
<feature type="region of interest" description="N-terminal hotdog fold" evidence="8">
    <location>
        <begin position="992"/>
        <end position="1128"/>
    </location>
</feature>
<dbReference type="InterPro" id="IPR036736">
    <property type="entry name" value="ACP-like_sf"/>
</dbReference>
<dbReference type="SMART" id="SM00826">
    <property type="entry name" value="PKS_DH"/>
    <property type="match status" value="1"/>
</dbReference>
<keyword evidence="6" id="KW-0511">Multifunctional enzyme</keyword>
<dbReference type="InterPro" id="IPR009081">
    <property type="entry name" value="PP-bd_ACP"/>
</dbReference>
<dbReference type="Pfam" id="PF00698">
    <property type="entry name" value="Acyl_transf_1"/>
    <property type="match status" value="1"/>
</dbReference>
<dbReference type="InterPro" id="IPR020806">
    <property type="entry name" value="PKS_PP-bd"/>
</dbReference>
<keyword evidence="4" id="KW-0521">NADP</keyword>
<dbReference type="CDD" id="cd00833">
    <property type="entry name" value="PKS"/>
    <property type="match status" value="1"/>
</dbReference>
<dbReference type="InterPro" id="IPR001227">
    <property type="entry name" value="Ac_transferase_dom_sf"/>
</dbReference>
<evidence type="ECO:0000256" key="1">
    <source>
        <dbReference type="ARBA" id="ARBA00022450"/>
    </source>
</evidence>
<dbReference type="Pfam" id="PF08659">
    <property type="entry name" value="KR"/>
    <property type="match status" value="1"/>
</dbReference>
<dbReference type="PROSITE" id="PS52004">
    <property type="entry name" value="KS3_2"/>
    <property type="match status" value="1"/>
</dbReference>
<evidence type="ECO:0000256" key="3">
    <source>
        <dbReference type="ARBA" id="ARBA00022679"/>
    </source>
</evidence>
<reference evidence="13" key="1">
    <citation type="journal article" date="2023" name="Mol. Phylogenet. Evol.">
        <title>Genome-scale phylogeny and comparative genomics of the fungal order Sordariales.</title>
        <authorList>
            <person name="Hensen N."/>
            <person name="Bonometti L."/>
            <person name="Westerberg I."/>
            <person name="Brannstrom I.O."/>
            <person name="Guillou S."/>
            <person name="Cros-Aarteil S."/>
            <person name="Calhoun S."/>
            <person name="Haridas S."/>
            <person name="Kuo A."/>
            <person name="Mondo S."/>
            <person name="Pangilinan J."/>
            <person name="Riley R."/>
            <person name="LaButti K."/>
            <person name="Andreopoulos B."/>
            <person name="Lipzen A."/>
            <person name="Chen C."/>
            <person name="Yan M."/>
            <person name="Daum C."/>
            <person name="Ng V."/>
            <person name="Clum A."/>
            <person name="Steindorff A."/>
            <person name="Ohm R.A."/>
            <person name="Martin F."/>
            <person name="Silar P."/>
            <person name="Natvig D.O."/>
            <person name="Lalanne C."/>
            <person name="Gautier V."/>
            <person name="Ament-Velasquez S.L."/>
            <person name="Kruys A."/>
            <person name="Hutchinson M.I."/>
            <person name="Powell A.J."/>
            <person name="Barry K."/>
            <person name="Miller A.N."/>
            <person name="Grigoriev I.V."/>
            <person name="Debuchy R."/>
            <person name="Gladieux P."/>
            <person name="Hiltunen Thoren M."/>
            <person name="Johannesson H."/>
        </authorList>
    </citation>
    <scope>NUCLEOTIDE SEQUENCE</scope>
    <source>
        <strain evidence="13">CBS 141.50</strain>
    </source>
</reference>
<dbReference type="PROSITE" id="PS52019">
    <property type="entry name" value="PKS_MFAS_DH"/>
    <property type="match status" value="1"/>
</dbReference>
<dbReference type="EMBL" id="MU853596">
    <property type="protein sequence ID" value="KAK4142520.1"/>
    <property type="molecule type" value="Genomic_DNA"/>
</dbReference>
<comment type="caution">
    <text evidence="13">The sequence shown here is derived from an EMBL/GenBank/DDBJ whole genome shotgun (WGS) entry which is preliminary data.</text>
</comment>
<evidence type="ECO:0000256" key="5">
    <source>
        <dbReference type="ARBA" id="ARBA00023002"/>
    </source>
</evidence>
<dbReference type="Gene3D" id="3.40.366.10">
    <property type="entry name" value="Malonyl-Coenzyme A Acyl Carrier Protein, domain 2"/>
    <property type="match status" value="1"/>
</dbReference>
<feature type="domain" description="Ketosynthase family 3 (KS3)" evidence="11">
    <location>
        <begin position="1"/>
        <end position="438"/>
    </location>
</feature>
<dbReference type="Gene3D" id="3.40.47.10">
    <property type="match status" value="1"/>
</dbReference>
<feature type="active site" description="Proton acceptor; for dehydratase activity" evidence="8">
    <location>
        <position position="1024"/>
    </location>
</feature>
<evidence type="ECO:0008006" key="15">
    <source>
        <dbReference type="Google" id="ProtNLM"/>
    </source>
</evidence>
<name>A0AAN6ZKD8_9PEZI</name>
<dbReference type="InterPro" id="IPR049900">
    <property type="entry name" value="PKS_mFAS_DH"/>
</dbReference>
<keyword evidence="14" id="KW-1185">Reference proteome</keyword>
<dbReference type="GO" id="GO:0004315">
    <property type="term" value="F:3-oxoacyl-[acyl-carrier-protein] synthase activity"/>
    <property type="evidence" value="ECO:0007669"/>
    <property type="project" value="InterPro"/>
</dbReference>
<dbReference type="InterPro" id="IPR013217">
    <property type="entry name" value="Methyltransf_12"/>
</dbReference>
<dbReference type="Pfam" id="PF21089">
    <property type="entry name" value="PKS_DH_N"/>
    <property type="match status" value="1"/>
</dbReference>
<dbReference type="Pfam" id="PF08242">
    <property type="entry name" value="Methyltransf_12"/>
    <property type="match status" value="1"/>
</dbReference>
<dbReference type="RefSeq" id="XP_062635891.1">
    <property type="nucleotide sequence ID" value="XM_062784149.1"/>
</dbReference>
<dbReference type="CDD" id="cd05195">
    <property type="entry name" value="enoyl_red"/>
    <property type="match status" value="1"/>
</dbReference>
<dbReference type="InterPro" id="IPR018201">
    <property type="entry name" value="Ketoacyl_synth_AS"/>
</dbReference>
<organism evidence="13 14">
    <name type="scientific">Dichotomopilus funicola</name>
    <dbReference type="NCBI Taxonomy" id="1934379"/>
    <lineage>
        <taxon>Eukaryota</taxon>
        <taxon>Fungi</taxon>
        <taxon>Dikarya</taxon>
        <taxon>Ascomycota</taxon>
        <taxon>Pezizomycotina</taxon>
        <taxon>Sordariomycetes</taxon>
        <taxon>Sordariomycetidae</taxon>
        <taxon>Sordariales</taxon>
        <taxon>Chaetomiaceae</taxon>
        <taxon>Dichotomopilus</taxon>
    </lineage>
</organism>
<dbReference type="InterPro" id="IPR014031">
    <property type="entry name" value="Ketoacyl_synth_C"/>
</dbReference>
<dbReference type="PANTHER" id="PTHR43775">
    <property type="entry name" value="FATTY ACID SYNTHASE"/>
    <property type="match status" value="1"/>
</dbReference>
<dbReference type="PROSITE" id="PS50075">
    <property type="entry name" value="CARRIER"/>
    <property type="match status" value="1"/>
</dbReference>
<dbReference type="Gene3D" id="3.90.180.10">
    <property type="entry name" value="Medium-chain alcohol dehydrogenases, catalytic domain"/>
    <property type="match status" value="1"/>
</dbReference>
<dbReference type="InterPro" id="IPR029063">
    <property type="entry name" value="SAM-dependent_MTases_sf"/>
</dbReference>
<protein>
    <recommendedName>
        <fullName evidence="15">Polyketide synthase</fullName>
    </recommendedName>
</protein>
<dbReference type="InterPro" id="IPR013968">
    <property type="entry name" value="PKS_KR"/>
</dbReference>
<dbReference type="InterPro" id="IPR006162">
    <property type="entry name" value="Ppantetheine_attach_site"/>
</dbReference>
<dbReference type="PANTHER" id="PTHR43775:SF29">
    <property type="entry name" value="ASPERFURANONE POLYKETIDE SYNTHASE AFOG-RELATED"/>
    <property type="match status" value="1"/>
</dbReference>
<evidence type="ECO:0000313" key="13">
    <source>
        <dbReference type="EMBL" id="KAK4142520.1"/>
    </source>
</evidence>
<evidence type="ECO:0000256" key="7">
    <source>
        <dbReference type="ARBA" id="ARBA00023315"/>
    </source>
</evidence>
<dbReference type="SUPFAM" id="SSF55048">
    <property type="entry name" value="Probable ACP-binding domain of malonyl-CoA ACP transacylase"/>
    <property type="match status" value="1"/>
</dbReference>
<feature type="domain" description="PKS/mFAS DH" evidence="12">
    <location>
        <begin position="992"/>
        <end position="1297"/>
    </location>
</feature>
<dbReference type="SUPFAM" id="SSF50129">
    <property type="entry name" value="GroES-like"/>
    <property type="match status" value="1"/>
</dbReference>
<dbReference type="InterPro" id="IPR016036">
    <property type="entry name" value="Malonyl_transacylase_ACP-bd"/>
</dbReference>
<dbReference type="GO" id="GO:0031177">
    <property type="term" value="F:phosphopantetheine binding"/>
    <property type="evidence" value="ECO:0007669"/>
    <property type="project" value="InterPro"/>
</dbReference>
<dbReference type="Gene3D" id="3.40.50.150">
    <property type="entry name" value="Vaccinia Virus protein VP39"/>
    <property type="match status" value="1"/>
</dbReference>
<dbReference type="InterPro" id="IPR020807">
    <property type="entry name" value="PKS_DH"/>
</dbReference>